<comment type="caution">
    <text evidence="1">The sequence shown here is derived from an EMBL/GenBank/DDBJ whole genome shotgun (WGS) entry which is preliminary data.</text>
</comment>
<proteinExistence type="predicted"/>
<dbReference type="Pfam" id="PF05717">
    <property type="entry name" value="TnpB_IS66"/>
    <property type="match status" value="1"/>
</dbReference>
<keyword evidence="2" id="KW-1185">Reference proteome</keyword>
<dbReference type="NCBIfam" id="NF033819">
    <property type="entry name" value="IS66_TnpB"/>
    <property type="match status" value="1"/>
</dbReference>
<reference evidence="1 2" key="1">
    <citation type="submission" date="2019-03" db="EMBL/GenBank/DDBJ databases">
        <title>Genomic Encyclopedia of Type Strains, Phase IV (KMG-IV): sequencing the most valuable type-strain genomes for metagenomic binning, comparative biology and taxonomic classification.</title>
        <authorList>
            <person name="Goeker M."/>
        </authorList>
    </citation>
    <scope>NUCLEOTIDE SEQUENCE [LARGE SCALE GENOMIC DNA]</scope>
    <source>
        <strain evidence="1 2">DSM 104836</strain>
    </source>
</reference>
<protein>
    <submittedName>
        <fullName evidence="1">IS66 Orf2 like protein</fullName>
    </submittedName>
</protein>
<name>A0A4R3J363_9RHOB</name>
<dbReference type="PANTHER" id="PTHR36455">
    <property type="match status" value="1"/>
</dbReference>
<evidence type="ECO:0000313" key="2">
    <source>
        <dbReference type="Proteomes" id="UP000295696"/>
    </source>
</evidence>
<dbReference type="AlphaFoldDB" id="A0A4R3J363"/>
<sequence length="74" mass="8179">MPSQGVRILVATKPVGLWKGHDGLATLVQSLLAEYPFTGRVFVFRAKRADRMKTLFWNGSGLVFAIGLERMATV</sequence>
<organism evidence="1 2">
    <name type="scientific">Primorskyibacter sedentarius</name>
    <dbReference type="NCBI Taxonomy" id="745311"/>
    <lineage>
        <taxon>Bacteria</taxon>
        <taxon>Pseudomonadati</taxon>
        <taxon>Pseudomonadota</taxon>
        <taxon>Alphaproteobacteria</taxon>
        <taxon>Rhodobacterales</taxon>
        <taxon>Roseobacteraceae</taxon>
        <taxon>Primorskyibacter</taxon>
    </lineage>
</organism>
<dbReference type="OrthoDB" id="9801450at2"/>
<dbReference type="Proteomes" id="UP000295696">
    <property type="component" value="Unassembled WGS sequence"/>
</dbReference>
<gene>
    <name evidence="1" type="ORF">EDD52_12131</name>
</gene>
<dbReference type="EMBL" id="SLZU01000021">
    <property type="protein sequence ID" value="TCS59595.1"/>
    <property type="molecule type" value="Genomic_DNA"/>
</dbReference>
<evidence type="ECO:0000313" key="1">
    <source>
        <dbReference type="EMBL" id="TCS59595.1"/>
    </source>
</evidence>
<accession>A0A4R3J363</accession>
<dbReference type="PANTHER" id="PTHR36455:SF1">
    <property type="entry name" value="BLR8292 PROTEIN"/>
    <property type="match status" value="1"/>
</dbReference>
<dbReference type="InterPro" id="IPR008878">
    <property type="entry name" value="Transposase_IS66_Orf2"/>
</dbReference>